<dbReference type="AlphaFoldDB" id="A0A0H4W4X5"/>
<dbReference type="RefSeq" id="WP_048920359.1">
    <property type="nucleotide sequence ID" value="NZ_CP010777.1"/>
</dbReference>
<keyword evidence="9" id="KW-0010">Activator</keyword>
<evidence type="ECO:0000313" key="15">
    <source>
        <dbReference type="EMBL" id="AKQ45481.1"/>
    </source>
</evidence>
<name>A0A0H4W4X5_9BACT</name>
<keyword evidence="10" id="KW-0804">Transcription</keyword>
<dbReference type="GO" id="GO:0046983">
    <property type="term" value="F:protein dimerization activity"/>
    <property type="evidence" value="ECO:0007669"/>
    <property type="project" value="InterPro"/>
</dbReference>
<evidence type="ECO:0000256" key="5">
    <source>
        <dbReference type="ARBA" id="ARBA00022490"/>
    </source>
</evidence>
<keyword evidence="5" id="KW-0963">Cytoplasm</keyword>
<comment type="function">
    <text evidence="12">In the presence of manganese, represses expression of mntH and mntS. Up-regulates expression of mntP.</text>
</comment>
<dbReference type="OrthoDB" id="9791355at2"/>
<dbReference type="SUPFAM" id="SSF47979">
    <property type="entry name" value="Iron-dependent repressor protein, dimerization domain"/>
    <property type="match status" value="1"/>
</dbReference>
<dbReference type="GO" id="GO:0003700">
    <property type="term" value="F:DNA-binding transcription factor activity"/>
    <property type="evidence" value="ECO:0007669"/>
    <property type="project" value="InterPro"/>
</dbReference>
<dbReference type="Pfam" id="PF04023">
    <property type="entry name" value="FeoA"/>
    <property type="match status" value="1"/>
</dbReference>
<dbReference type="GO" id="GO:0005737">
    <property type="term" value="C:cytoplasm"/>
    <property type="evidence" value="ECO:0007669"/>
    <property type="project" value="UniProtKB-SubCell"/>
</dbReference>
<dbReference type="KEGG" id="ruf:TH63_07230"/>
<evidence type="ECO:0000256" key="7">
    <source>
        <dbReference type="ARBA" id="ARBA00023015"/>
    </source>
</evidence>
<dbReference type="PANTHER" id="PTHR33238:SF11">
    <property type="entry name" value="TRANSCRIPTIONAL REGULATOR MNTR"/>
    <property type="match status" value="1"/>
</dbReference>
<gene>
    <name evidence="15" type="ORF">TH63_07230</name>
</gene>
<dbReference type="InterPro" id="IPR036390">
    <property type="entry name" value="WH_DNA-bd_sf"/>
</dbReference>
<comment type="subcellular location">
    <subcellularLocation>
        <location evidence="1">Cytoplasm</location>
    </subcellularLocation>
</comment>
<dbReference type="STRING" id="1379910.TH63_07230"/>
<reference evidence="15 16" key="1">
    <citation type="submission" date="2015-01" db="EMBL/GenBank/DDBJ databases">
        <title>Rufibacter sp./DG31D/ whole genome sequencing.</title>
        <authorList>
            <person name="Kim M.K."/>
            <person name="Srinivasan S."/>
            <person name="Lee J.-J."/>
        </authorList>
    </citation>
    <scope>NUCLEOTIDE SEQUENCE [LARGE SCALE GENOMIC DNA]</scope>
    <source>
        <strain evidence="15 16">DG31D</strain>
    </source>
</reference>
<keyword evidence="8" id="KW-0238">DNA-binding</keyword>
<proteinExistence type="inferred from homology"/>
<dbReference type="PATRIC" id="fig|1379910.4.peg.1585"/>
<accession>A0A0H4W4X5</accession>
<dbReference type="InterPro" id="IPR036421">
    <property type="entry name" value="Fe_dep_repressor_sf"/>
</dbReference>
<dbReference type="Gene3D" id="1.10.60.10">
    <property type="entry name" value="Iron dependent repressor, metal binding and dimerisation domain"/>
    <property type="match status" value="1"/>
</dbReference>
<dbReference type="Gene3D" id="1.10.10.10">
    <property type="entry name" value="Winged helix-like DNA-binding domain superfamily/Winged helix DNA-binding domain"/>
    <property type="match status" value="1"/>
</dbReference>
<evidence type="ECO:0000256" key="4">
    <source>
        <dbReference type="ARBA" id="ARBA00022386"/>
    </source>
</evidence>
<dbReference type="InterPro" id="IPR001367">
    <property type="entry name" value="Fe_dep_repressor"/>
</dbReference>
<comment type="subunit">
    <text evidence="3">Homodimer.</text>
</comment>
<feature type="domain" description="HTH dtxR-type" evidence="14">
    <location>
        <begin position="1"/>
        <end position="64"/>
    </location>
</feature>
<evidence type="ECO:0000256" key="10">
    <source>
        <dbReference type="ARBA" id="ARBA00023163"/>
    </source>
</evidence>
<keyword evidence="11" id="KW-0464">Manganese</keyword>
<evidence type="ECO:0000256" key="2">
    <source>
        <dbReference type="ARBA" id="ARBA00007871"/>
    </source>
</evidence>
<dbReference type="InterPro" id="IPR038157">
    <property type="entry name" value="FeoA_core_dom"/>
</dbReference>
<evidence type="ECO:0000256" key="3">
    <source>
        <dbReference type="ARBA" id="ARBA00011738"/>
    </source>
</evidence>
<dbReference type="GO" id="GO:0003677">
    <property type="term" value="F:DNA binding"/>
    <property type="evidence" value="ECO:0007669"/>
    <property type="project" value="UniProtKB-KW"/>
</dbReference>
<dbReference type="Gene3D" id="2.30.30.90">
    <property type="match status" value="1"/>
</dbReference>
<evidence type="ECO:0000256" key="6">
    <source>
        <dbReference type="ARBA" id="ARBA00022491"/>
    </source>
</evidence>
<keyword evidence="7" id="KW-0805">Transcription regulation</keyword>
<dbReference type="InterPro" id="IPR022689">
    <property type="entry name" value="Iron_dep_repressor"/>
</dbReference>
<protein>
    <recommendedName>
        <fullName evidence="4">Transcriptional regulator MntR</fullName>
    </recommendedName>
    <alternativeName>
        <fullName evidence="13">Manganese transport regulator</fullName>
    </alternativeName>
</protein>
<comment type="similarity">
    <text evidence="2">Belongs to the DtxR/MntR family.</text>
</comment>
<dbReference type="SMART" id="SM00529">
    <property type="entry name" value="HTH_DTXR"/>
    <property type="match status" value="1"/>
</dbReference>
<dbReference type="SUPFAM" id="SSF46785">
    <property type="entry name" value="Winged helix' DNA-binding domain"/>
    <property type="match status" value="1"/>
</dbReference>
<dbReference type="SMART" id="SM00899">
    <property type="entry name" value="FeoA"/>
    <property type="match status" value="1"/>
</dbReference>
<evidence type="ECO:0000256" key="1">
    <source>
        <dbReference type="ARBA" id="ARBA00004496"/>
    </source>
</evidence>
<dbReference type="InterPro" id="IPR007167">
    <property type="entry name" value="Fe-transptr_FeoA-like"/>
</dbReference>
<dbReference type="PANTHER" id="PTHR33238">
    <property type="entry name" value="IRON (METAL) DEPENDENT REPRESSOR, DTXR FAMILY"/>
    <property type="match status" value="1"/>
</dbReference>
<sequence length="219" mass="24721">MHSTAEENYIKAIYKLSGGGTDAVSTTGLSEALATKPASVSDMLRKLSTKDLVHYVKYHGVQLTPEGQEVALKIIRKHRLWEVFLVQKLHFTWDEVHDVAEQMEHVKSELLIQRLDEFLGHPRIDPHGDPIPSEDGKLREVEQRPLSALQIDQKGIVSRVKDAQPAFLQYLNRVGIQIGTHLQVTDKIAYDNSLEISIDKTKSVILSLEVLEKIFVINP</sequence>
<evidence type="ECO:0000313" key="16">
    <source>
        <dbReference type="Proteomes" id="UP000036458"/>
    </source>
</evidence>
<dbReference type="Pfam" id="PF01325">
    <property type="entry name" value="Fe_dep_repress"/>
    <property type="match status" value="1"/>
</dbReference>
<evidence type="ECO:0000256" key="12">
    <source>
        <dbReference type="ARBA" id="ARBA00025185"/>
    </source>
</evidence>
<dbReference type="Proteomes" id="UP000036458">
    <property type="component" value="Chromosome"/>
</dbReference>
<organism evidence="15 16">
    <name type="scientific">Rufibacter radiotolerans</name>
    <dbReference type="NCBI Taxonomy" id="1379910"/>
    <lineage>
        <taxon>Bacteria</taxon>
        <taxon>Pseudomonadati</taxon>
        <taxon>Bacteroidota</taxon>
        <taxon>Cytophagia</taxon>
        <taxon>Cytophagales</taxon>
        <taxon>Hymenobacteraceae</taxon>
        <taxon>Rufibacter</taxon>
    </lineage>
</organism>
<dbReference type="PROSITE" id="PS50944">
    <property type="entry name" value="HTH_DTXR"/>
    <property type="match status" value="1"/>
</dbReference>
<evidence type="ECO:0000256" key="11">
    <source>
        <dbReference type="ARBA" id="ARBA00023211"/>
    </source>
</evidence>
<keyword evidence="6" id="KW-0678">Repressor</keyword>
<dbReference type="InterPro" id="IPR050536">
    <property type="entry name" value="DtxR_MntR_Metal-Reg"/>
</dbReference>
<keyword evidence="16" id="KW-1185">Reference proteome</keyword>
<dbReference type="EMBL" id="CP010777">
    <property type="protein sequence ID" value="AKQ45481.1"/>
    <property type="molecule type" value="Genomic_DNA"/>
</dbReference>
<evidence type="ECO:0000256" key="9">
    <source>
        <dbReference type="ARBA" id="ARBA00023159"/>
    </source>
</evidence>
<evidence type="ECO:0000259" key="14">
    <source>
        <dbReference type="PROSITE" id="PS50944"/>
    </source>
</evidence>
<dbReference type="Pfam" id="PF02742">
    <property type="entry name" value="Fe_dep_repr_C"/>
    <property type="match status" value="1"/>
</dbReference>
<dbReference type="InterPro" id="IPR022687">
    <property type="entry name" value="HTH_DTXR"/>
</dbReference>
<evidence type="ECO:0000256" key="8">
    <source>
        <dbReference type="ARBA" id="ARBA00023125"/>
    </source>
</evidence>
<dbReference type="GO" id="GO:0046914">
    <property type="term" value="F:transition metal ion binding"/>
    <property type="evidence" value="ECO:0007669"/>
    <property type="project" value="InterPro"/>
</dbReference>
<evidence type="ECO:0000256" key="13">
    <source>
        <dbReference type="ARBA" id="ARBA00032593"/>
    </source>
</evidence>
<dbReference type="InterPro" id="IPR036388">
    <property type="entry name" value="WH-like_DNA-bd_sf"/>
</dbReference>